<evidence type="ECO:0000256" key="1">
    <source>
        <dbReference type="ARBA" id="ARBA00002670"/>
    </source>
</evidence>
<name>A0A896Z9G8_9AGAM</name>
<dbReference type="GO" id="GO:0005739">
    <property type="term" value="C:mitochondrion"/>
    <property type="evidence" value="ECO:0007669"/>
    <property type="project" value="UniProtKB-ARBA"/>
</dbReference>
<dbReference type="InterPro" id="IPR051289">
    <property type="entry name" value="LAGLIDADG_Endonuclease"/>
</dbReference>
<sequence length="236" mass="26502">MKNTTSVELNLEKGLLENSNSVLAKVSKNNQQEFIDKTIAEHKKLEAERGIVRDISNPTYLGFLGGFFEGEGHCSITITIGNAFKYGVNLQPNLGVHQHISGILILNSYLELFKCGSLLLKTGSNDVYGYHIKGYKQIIPNVLPFLQQYVFPYACKTEQFHLFESVLLKLANGEHKNQENLIEMIKLCYLVSGKGMGRKRPLDEILAIVKDKKGYFDNANNSKLLLTSDSELNETI</sequence>
<keyword evidence="3" id="KW-0496">Mitochondrion</keyword>
<organism evidence="3">
    <name type="scientific">Coniophora olivacea</name>
    <dbReference type="NCBI Taxonomy" id="85977"/>
    <lineage>
        <taxon>Eukaryota</taxon>
        <taxon>Fungi</taxon>
        <taxon>Dikarya</taxon>
        <taxon>Basidiomycota</taxon>
        <taxon>Agaricomycotina</taxon>
        <taxon>Agaricomycetes</taxon>
        <taxon>Agaricomycetidae</taxon>
        <taxon>Boletales</taxon>
        <taxon>Coniophorineae</taxon>
        <taxon>Coniophoraceae</taxon>
        <taxon>Coniophora</taxon>
    </lineage>
</organism>
<protein>
    <submittedName>
        <fullName evidence="3">LAGLIDADG endonuclease</fullName>
    </submittedName>
</protein>
<keyword evidence="3" id="KW-0255">Endonuclease</keyword>
<dbReference type="InterPro" id="IPR004860">
    <property type="entry name" value="LAGLIDADG_dom"/>
</dbReference>
<dbReference type="AlphaFoldDB" id="A0A896Z9G8"/>
<proteinExistence type="predicted"/>
<accession>A0A896Z9G8</accession>
<dbReference type="Pfam" id="PF00961">
    <property type="entry name" value="LAGLIDADG_1"/>
    <property type="match status" value="1"/>
</dbReference>
<keyword evidence="3" id="KW-0540">Nuclease</keyword>
<dbReference type="InterPro" id="IPR027434">
    <property type="entry name" value="Homing_endonucl"/>
</dbReference>
<dbReference type="EMBL" id="MT375015">
    <property type="protein sequence ID" value="QSE33947.1"/>
    <property type="molecule type" value="Genomic_DNA"/>
</dbReference>
<reference evidence="3" key="1">
    <citation type="journal article" date="2020" name="Comput. Struct. Biotechnol. J.">
        <title>The mitogenomes of two saprophytic Boletales species (Coniophora) reveals intron dynamics and accumulation of plasmid-derived and non-conserved genes.</title>
        <authorList>
            <person name="Wu P."/>
            <person name="Bao Z."/>
            <person name="Tu W."/>
            <person name="Li L."/>
            <person name="Xiong C."/>
            <person name="Jin X."/>
            <person name="Li P."/>
            <person name="Gui M."/>
            <person name="Huang W."/>
            <person name="Li Q."/>
        </authorList>
    </citation>
    <scope>NUCLEOTIDE SEQUENCE</scope>
</reference>
<gene>
    <name evidence="3" type="primary">orf236</name>
</gene>
<dbReference type="PANTHER" id="PTHR36181">
    <property type="entry name" value="INTRON-ENCODED ENDONUCLEASE AI3-RELATED"/>
    <property type="match status" value="1"/>
</dbReference>
<evidence type="ECO:0000259" key="2">
    <source>
        <dbReference type="Pfam" id="PF00961"/>
    </source>
</evidence>
<dbReference type="GO" id="GO:0004519">
    <property type="term" value="F:endonuclease activity"/>
    <property type="evidence" value="ECO:0007669"/>
    <property type="project" value="UniProtKB-KW"/>
</dbReference>
<dbReference type="Gene3D" id="3.10.28.10">
    <property type="entry name" value="Homing endonucleases"/>
    <property type="match status" value="1"/>
</dbReference>
<evidence type="ECO:0000313" key="3">
    <source>
        <dbReference type="EMBL" id="QSE33947.1"/>
    </source>
</evidence>
<keyword evidence="3" id="KW-0378">Hydrolase</keyword>
<feature type="domain" description="Homing endonuclease LAGLIDADG" evidence="2">
    <location>
        <begin position="64"/>
        <end position="166"/>
    </location>
</feature>
<comment type="function">
    <text evidence="1">Mitochondrial DNA endonuclease involved in intron homing.</text>
</comment>
<dbReference type="SUPFAM" id="SSF55608">
    <property type="entry name" value="Homing endonucleases"/>
    <property type="match status" value="1"/>
</dbReference>
<geneLocation type="mitochondrion" evidence="3"/>
<dbReference type="PANTHER" id="PTHR36181:SF4">
    <property type="entry name" value="LAGLIDADG ENDONUCLEASE"/>
    <property type="match status" value="1"/>
</dbReference>